<dbReference type="EMBL" id="BSXT01001667">
    <property type="protein sequence ID" value="GMF44377.1"/>
    <property type="molecule type" value="Genomic_DNA"/>
</dbReference>
<dbReference type="CDD" id="cd09272">
    <property type="entry name" value="RNase_HI_RT_Ty1"/>
    <property type="match status" value="1"/>
</dbReference>
<gene>
    <name evidence="1" type="ORF">Pfra01_001542100</name>
</gene>
<dbReference type="Proteomes" id="UP001165121">
    <property type="component" value="Unassembled WGS sequence"/>
</dbReference>
<dbReference type="AlphaFoldDB" id="A0A9W6XQ80"/>
<sequence>MSTCEHRIIYLGGMNHAYSSKFQRTVALSAAEGEYMALSMCVQYVLWTRALLTDMEMCQRNATTIWEDNQGAITLAQNAGRHTRTKHVDIRHRFVRGNVERGTVKVEYVDTKKQLVHIMTKALATKLLNFLRDGSNIKEKVAIP</sequence>
<evidence type="ECO:0000313" key="1">
    <source>
        <dbReference type="EMBL" id="GMF44377.1"/>
    </source>
</evidence>
<evidence type="ECO:0000313" key="2">
    <source>
        <dbReference type="Proteomes" id="UP001165121"/>
    </source>
</evidence>
<organism evidence="1 2">
    <name type="scientific">Phytophthora fragariaefolia</name>
    <dbReference type="NCBI Taxonomy" id="1490495"/>
    <lineage>
        <taxon>Eukaryota</taxon>
        <taxon>Sar</taxon>
        <taxon>Stramenopiles</taxon>
        <taxon>Oomycota</taxon>
        <taxon>Peronosporomycetes</taxon>
        <taxon>Peronosporales</taxon>
        <taxon>Peronosporaceae</taxon>
        <taxon>Phytophthora</taxon>
    </lineage>
</organism>
<keyword evidence="2" id="KW-1185">Reference proteome</keyword>
<reference evidence="1" key="1">
    <citation type="submission" date="2023-04" db="EMBL/GenBank/DDBJ databases">
        <title>Phytophthora fragariaefolia NBRC 109709.</title>
        <authorList>
            <person name="Ichikawa N."/>
            <person name="Sato H."/>
            <person name="Tonouchi N."/>
        </authorList>
    </citation>
    <scope>NUCLEOTIDE SEQUENCE</scope>
    <source>
        <strain evidence="1">NBRC 109709</strain>
    </source>
</reference>
<comment type="caution">
    <text evidence="1">The sequence shown here is derived from an EMBL/GenBank/DDBJ whole genome shotgun (WGS) entry which is preliminary data.</text>
</comment>
<proteinExistence type="predicted"/>
<name>A0A9W6XQ80_9STRA</name>
<dbReference type="PANTHER" id="PTHR11439">
    <property type="entry name" value="GAG-POL-RELATED RETROTRANSPOSON"/>
    <property type="match status" value="1"/>
</dbReference>
<dbReference type="PANTHER" id="PTHR11439:SF440">
    <property type="entry name" value="INTEGRASE CATALYTIC DOMAIN-CONTAINING PROTEIN"/>
    <property type="match status" value="1"/>
</dbReference>
<accession>A0A9W6XQ80</accession>
<dbReference type="OrthoDB" id="97581at2759"/>
<protein>
    <submittedName>
        <fullName evidence="1">Unnamed protein product</fullName>
    </submittedName>
</protein>